<feature type="non-terminal residue" evidence="1">
    <location>
        <position position="115"/>
    </location>
</feature>
<proteinExistence type="predicted"/>
<name>A0A0H5QLG9_9EUKA</name>
<feature type="non-terminal residue" evidence="1">
    <location>
        <position position="1"/>
    </location>
</feature>
<evidence type="ECO:0000313" key="1">
    <source>
        <dbReference type="EMBL" id="CRZ02843.1"/>
    </source>
</evidence>
<protein>
    <submittedName>
        <fullName evidence="1">Uncharacterized protein</fullName>
    </submittedName>
</protein>
<reference evidence="1" key="1">
    <citation type="submission" date="2015-04" db="EMBL/GenBank/DDBJ databases">
        <title>The genome sequence of the plant pathogenic Rhizarian Plasmodiophora brassicae reveals insights in its biotrophic life cycle and the origin of chitin synthesis.</title>
        <authorList>
            <person name="Schwelm A."/>
            <person name="Fogelqvist J."/>
            <person name="Knaust A."/>
            <person name="Julke S."/>
            <person name="Lilja T."/>
            <person name="Dhandapani V."/>
            <person name="Bonilla-Rosso G."/>
            <person name="Karlsson M."/>
            <person name="Shevchenko A."/>
            <person name="Choi S.R."/>
            <person name="Kim H.G."/>
            <person name="Park J.Y."/>
            <person name="Lim Y.P."/>
            <person name="Ludwig-Muller J."/>
            <person name="Dixelius C."/>
        </authorList>
    </citation>
    <scope>NUCLEOTIDE SEQUENCE</scope>
    <source>
        <tissue evidence="1">Potato root galls</tissue>
    </source>
</reference>
<organism evidence="1">
    <name type="scientific">Spongospora subterranea</name>
    <dbReference type="NCBI Taxonomy" id="70186"/>
    <lineage>
        <taxon>Eukaryota</taxon>
        <taxon>Sar</taxon>
        <taxon>Rhizaria</taxon>
        <taxon>Endomyxa</taxon>
        <taxon>Phytomyxea</taxon>
        <taxon>Plasmodiophorida</taxon>
        <taxon>Plasmodiophoridae</taxon>
        <taxon>Spongospora</taxon>
    </lineage>
</organism>
<dbReference type="EMBL" id="HACM01002401">
    <property type="protein sequence ID" value="CRZ02843.1"/>
    <property type="molecule type" value="Transcribed_RNA"/>
</dbReference>
<sequence length="115" mass="12752">GLLFVAIGPTRSATIESEPVEDNPLVSCRTYVVPRIASSTFSHWSFQDAMSPLQDWAMFDGEKQLAFEYSTSRETTSLEGSSLLAFDFPNKKVVAQFSESCSINEWDTNTGSKID</sequence>
<dbReference type="AlphaFoldDB" id="A0A0H5QLG9"/>
<accession>A0A0H5QLG9</accession>